<accession>A0A835L6Q5</accession>
<evidence type="ECO:0000256" key="2">
    <source>
        <dbReference type="ARBA" id="ARBA00022980"/>
    </source>
</evidence>
<evidence type="ECO:0000256" key="3">
    <source>
        <dbReference type="ARBA" id="ARBA00023274"/>
    </source>
</evidence>
<reference evidence="5" key="1">
    <citation type="submission" date="2020-08" db="EMBL/GenBank/DDBJ databases">
        <title>Spodoptera exigua strain:BAW_Kor-Di-RS1 Genome sequencing and assembly.</title>
        <authorList>
            <person name="Kim J."/>
            <person name="Nam H.Y."/>
            <person name="Kwon M."/>
            <person name="Choi J.H."/>
            <person name="Cho S.R."/>
            <person name="Kim G.-H."/>
        </authorList>
    </citation>
    <scope>NUCLEOTIDE SEQUENCE</scope>
    <source>
        <strain evidence="5">BAW_Kor-Di-RS1</strain>
        <tissue evidence="5">Whole-body</tissue>
    </source>
</reference>
<comment type="similarity">
    <text evidence="1">Belongs to the universal ribosomal protein uS12 family.</text>
</comment>
<dbReference type="GO" id="GO:0003735">
    <property type="term" value="F:structural constituent of ribosome"/>
    <property type="evidence" value="ECO:0007669"/>
    <property type="project" value="InterPro"/>
</dbReference>
<gene>
    <name evidence="5" type="ORF">HW555_006162</name>
</gene>
<sequence length="82" mass="9231">MWRRVQLLTPPLAGTQHVMYRCLATHGNVCNTVVYCNVTTLLDVINNILIFQGVVLKTPIQKPKKPNSANRKCVLERLSNGK</sequence>
<dbReference type="GO" id="GO:0005840">
    <property type="term" value="C:ribosome"/>
    <property type="evidence" value="ECO:0007669"/>
    <property type="project" value="UniProtKB-KW"/>
</dbReference>
<dbReference type="InterPro" id="IPR006032">
    <property type="entry name" value="Ribosomal_uS12"/>
</dbReference>
<name>A0A835L6Q5_SPOEX</name>
<proteinExistence type="inferred from homology"/>
<dbReference type="GO" id="GO:1990904">
    <property type="term" value="C:ribonucleoprotein complex"/>
    <property type="evidence" value="ECO:0007669"/>
    <property type="project" value="UniProtKB-KW"/>
</dbReference>
<comment type="caution">
    <text evidence="5">The sequence shown here is derived from an EMBL/GenBank/DDBJ whole genome shotgun (WGS) entry which is preliminary data.</text>
</comment>
<dbReference type="Gene3D" id="2.40.50.140">
    <property type="entry name" value="Nucleic acid-binding proteins"/>
    <property type="match status" value="1"/>
</dbReference>
<evidence type="ECO:0000256" key="4">
    <source>
        <dbReference type="SAM" id="MobiDB-lite"/>
    </source>
</evidence>
<dbReference type="InterPro" id="IPR012340">
    <property type="entry name" value="NA-bd_OB-fold"/>
</dbReference>
<dbReference type="SUPFAM" id="SSF50249">
    <property type="entry name" value="Nucleic acid-binding proteins"/>
    <property type="match status" value="1"/>
</dbReference>
<dbReference type="Pfam" id="PF00164">
    <property type="entry name" value="Ribosom_S12_S23"/>
    <property type="match status" value="1"/>
</dbReference>
<protein>
    <submittedName>
        <fullName evidence="5">Uncharacterized protein</fullName>
    </submittedName>
</protein>
<evidence type="ECO:0000313" key="6">
    <source>
        <dbReference type="Proteomes" id="UP000648187"/>
    </source>
</evidence>
<dbReference type="AlphaFoldDB" id="A0A835L6Q5"/>
<keyword evidence="2" id="KW-0689">Ribosomal protein</keyword>
<organism evidence="5 6">
    <name type="scientific">Spodoptera exigua</name>
    <name type="common">Beet armyworm</name>
    <name type="synonym">Noctua fulgens</name>
    <dbReference type="NCBI Taxonomy" id="7107"/>
    <lineage>
        <taxon>Eukaryota</taxon>
        <taxon>Metazoa</taxon>
        <taxon>Ecdysozoa</taxon>
        <taxon>Arthropoda</taxon>
        <taxon>Hexapoda</taxon>
        <taxon>Insecta</taxon>
        <taxon>Pterygota</taxon>
        <taxon>Neoptera</taxon>
        <taxon>Endopterygota</taxon>
        <taxon>Lepidoptera</taxon>
        <taxon>Glossata</taxon>
        <taxon>Ditrysia</taxon>
        <taxon>Noctuoidea</taxon>
        <taxon>Noctuidae</taxon>
        <taxon>Amphipyrinae</taxon>
        <taxon>Spodoptera</taxon>
    </lineage>
</organism>
<dbReference type="GO" id="GO:0006412">
    <property type="term" value="P:translation"/>
    <property type="evidence" value="ECO:0007669"/>
    <property type="project" value="InterPro"/>
</dbReference>
<feature type="region of interest" description="Disordered" evidence="4">
    <location>
        <begin position="61"/>
        <end position="82"/>
    </location>
</feature>
<keyword evidence="6" id="KW-1185">Reference proteome</keyword>
<dbReference type="Proteomes" id="UP000648187">
    <property type="component" value="Unassembled WGS sequence"/>
</dbReference>
<dbReference type="EMBL" id="JACKWZ010000089">
    <property type="protein sequence ID" value="KAF9416495.1"/>
    <property type="molecule type" value="Genomic_DNA"/>
</dbReference>
<evidence type="ECO:0000313" key="5">
    <source>
        <dbReference type="EMBL" id="KAF9416495.1"/>
    </source>
</evidence>
<evidence type="ECO:0000256" key="1">
    <source>
        <dbReference type="ARBA" id="ARBA00005657"/>
    </source>
</evidence>
<keyword evidence="3" id="KW-0687">Ribonucleoprotein</keyword>
<dbReference type="PROSITE" id="PS00055">
    <property type="entry name" value="RIBOSOMAL_S12"/>
    <property type="match status" value="1"/>
</dbReference>